<feature type="short sequence motif" description="Histidine triad motif" evidence="2 3">
    <location>
        <begin position="98"/>
        <end position="102"/>
    </location>
</feature>
<evidence type="ECO:0000256" key="3">
    <source>
        <dbReference type="PROSITE-ProRule" id="PRU00464"/>
    </source>
</evidence>
<dbReference type="GO" id="GO:0003824">
    <property type="term" value="F:catalytic activity"/>
    <property type="evidence" value="ECO:0007669"/>
    <property type="project" value="InterPro"/>
</dbReference>
<evidence type="ECO:0000256" key="1">
    <source>
        <dbReference type="PIRSR" id="PIRSR601310-1"/>
    </source>
</evidence>
<reference evidence="5 6" key="1">
    <citation type="submission" date="2020-04" db="EMBL/GenBank/DDBJ databases">
        <title>MicrobeNet Type strains.</title>
        <authorList>
            <person name="Nicholson A.C."/>
        </authorList>
    </citation>
    <scope>NUCLEOTIDE SEQUENCE [LARGE SCALE GENOMIC DNA]</scope>
    <source>
        <strain evidence="5 6">CCUG 61472</strain>
    </source>
</reference>
<dbReference type="EMBL" id="JAAXPN010000005">
    <property type="protein sequence ID" value="NKZ24268.1"/>
    <property type="molecule type" value="Genomic_DNA"/>
</dbReference>
<dbReference type="GO" id="GO:0009117">
    <property type="term" value="P:nucleotide metabolic process"/>
    <property type="evidence" value="ECO:0007669"/>
    <property type="project" value="TreeGrafter"/>
</dbReference>
<accession>A0A7X6N212</accession>
<evidence type="ECO:0000313" key="5">
    <source>
        <dbReference type="EMBL" id="NKZ24268.1"/>
    </source>
</evidence>
<evidence type="ECO:0000259" key="4">
    <source>
        <dbReference type="PROSITE" id="PS51084"/>
    </source>
</evidence>
<comment type="caution">
    <text evidence="5">The sequence shown here is derived from an EMBL/GenBank/DDBJ whole genome shotgun (WGS) entry which is preliminary data.</text>
</comment>
<feature type="domain" description="HIT" evidence="4">
    <location>
        <begin position="5"/>
        <end position="113"/>
    </location>
</feature>
<dbReference type="PANTHER" id="PTHR46648">
    <property type="entry name" value="HIT FAMILY PROTEIN 1"/>
    <property type="match status" value="1"/>
</dbReference>
<dbReference type="InterPro" id="IPR011146">
    <property type="entry name" value="HIT-like"/>
</dbReference>
<organism evidence="5 6">
    <name type="scientific">Periweissella fabalis</name>
    <dbReference type="NCBI Taxonomy" id="1070421"/>
    <lineage>
        <taxon>Bacteria</taxon>
        <taxon>Bacillati</taxon>
        <taxon>Bacillota</taxon>
        <taxon>Bacilli</taxon>
        <taxon>Lactobacillales</taxon>
        <taxon>Lactobacillaceae</taxon>
        <taxon>Periweissella</taxon>
    </lineage>
</organism>
<dbReference type="InterPro" id="IPR001310">
    <property type="entry name" value="Histidine_triad_HIT"/>
</dbReference>
<dbReference type="SUPFAM" id="SSF54197">
    <property type="entry name" value="HIT-like"/>
    <property type="match status" value="1"/>
</dbReference>
<dbReference type="Pfam" id="PF01230">
    <property type="entry name" value="HIT"/>
    <property type="match status" value="1"/>
</dbReference>
<keyword evidence="6" id="KW-1185">Reference proteome</keyword>
<dbReference type="Gene3D" id="3.30.428.10">
    <property type="entry name" value="HIT-like"/>
    <property type="match status" value="1"/>
</dbReference>
<dbReference type="FunFam" id="3.30.428.10:FF:000014">
    <property type="entry name" value="Putative histidine triad (HIT) protein"/>
    <property type="match status" value="1"/>
</dbReference>
<evidence type="ECO:0000256" key="2">
    <source>
        <dbReference type="PIRSR" id="PIRSR601310-3"/>
    </source>
</evidence>
<name>A0A7X6N212_9LACO</name>
<dbReference type="PANTHER" id="PTHR46648:SF1">
    <property type="entry name" value="ADENOSINE 5'-MONOPHOSPHORAMIDASE HNT1"/>
    <property type="match status" value="1"/>
</dbReference>
<dbReference type="PRINTS" id="PR00332">
    <property type="entry name" value="HISTRIAD"/>
</dbReference>
<feature type="active site" description="Tele-AMP-histidine intermediate" evidence="1">
    <location>
        <position position="100"/>
    </location>
</feature>
<protein>
    <submittedName>
        <fullName evidence="5">HIT family protein</fullName>
    </submittedName>
</protein>
<dbReference type="InterPro" id="IPR036265">
    <property type="entry name" value="HIT-like_sf"/>
</dbReference>
<dbReference type="Proteomes" id="UP000549765">
    <property type="component" value="Unassembled WGS sequence"/>
</dbReference>
<proteinExistence type="predicted"/>
<dbReference type="CDD" id="cd01277">
    <property type="entry name" value="HINT_subgroup"/>
    <property type="match status" value="1"/>
</dbReference>
<gene>
    <name evidence="5" type="ORF">HF964_05565</name>
</gene>
<dbReference type="AlphaFoldDB" id="A0A7X6N212"/>
<dbReference type="RefSeq" id="WP_168722068.1">
    <property type="nucleotide sequence ID" value="NZ_JAAXPN010000005.1"/>
</dbReference>
<sequence>MEDCIFCKIVNGDIPSYKVYEDDDVLGFLDITQVTPGHTLLIPKKHVTNIFEYDTDLATKVFTKLPELARAIKAINSDIKGLNIINNNGQIAYQSVFHSHIHLIPRYSSDDDMSIKFSDNSALYTPEQYGDVQKAIANHLTK</sequence>
<evidence type="ECO:0000313" key="6">
    <source>
        <dbReference type="Proteomes" id="UP000549765"/>
    </source>
</evidence>
<dbReference type="PROSITE" id="PS00892">
    <property type="entry name" value="HIT_1"/>
    <property type="match status" value="1"/>
</dbReference>
<dbReference type="InterPro" id="IPR039384">
    <property type="entry name" value="HINT"/>
</dbReference>
<dbReference type="PROSITE" id="PS51084">
    <property type="entry name" value="HIT_2"/>
    <property type="match status" value="1"/>
</dbReference>
<dbReference type="InterPro" id="IPR019808">
    <property type="entry name" value="Histidine_triad_CS"/>
</dbReference>